<sequence>MLPNISPYLKGLELKPEASFENMTVFPLIHDNGPGVSYLTLDEALDFRVIEVTEVSESGEVPNLLVTNKAEIPILILAGEELVGAKQNRLVNATFLVAGLSKLTVPVSCVEQGRWSYQEREFKSEKRMSSPLLRSVVQEDVSYSVRARRGYRANQSRVWEEISAKSARLQVHSDTLAMAAMYESYDNHLKDYTTQFPRLSGQTGFLAAFNGSLAGLELFDSADHLAKYFDKLIQSYALDAIDLKQQRPLSSSQAAKEQAESWVTELKIAPVAANPSLGLGTDLRIEGKGFVGSALLHDETLVYLSVFARAEESVQERSGSRMARASRRGIF</sequence>
<dbReference type="AlphaFoldDB" id="A0A7V6A5A2"/>
<organism evidence="2">
    <name type="scientific">Desulfobacca acetoxidans</name>
    <dbReference type="NCBI Taxonomy" id="60893"/>
    <lineage>
        <taxon>Bacteria</taxon>
        <taxon>Pseudomonadati</taxon>
        <taxon>Thermodesulfobacteriota</taxon>
        <taxon>Desulfobaccia</taxon>
        <taxon>Desulfobaccales</taxon>
        <taxon>Desulfobaccaceae</taxon>
        <taxon>Desulfobacca</taxon>
    </lineage>
</organism>
<evidence type="ECO:0000259" key="1">
    <source>
        <dbReference type="Pfam" id="PF20208"/>
    </source>
</evidence>
<protein>
    <recommendedName>
        <fullName evidence="1">ARG and Rhodanese-Phosphatase-superfamily-associated domain-containing protein</fullName>
    </recommendedName>
</protein>
<gene>
    <name evidence="2" type="ORF">ENV52_11380</name>
</gene>
<dbReference type="Pfam" id="PF20208">
    <property type="entry name" value="ARPP-1"/>
    <property type="match status" value="1"/>
</dbReference>
<dbReference type="EMBL" id="DTGR01000178">
    <property type="protein sequence ID" value="HHS30288.1"/>
    <property type="molecule type" value="Genomic_DNA"/>
</dbReference>
<name>A0A7V6A5A2_9BACT</name>
<feature type="domain" description="ARG and Rhodanese-Phosphatase-superfamily-associated" evidence="1">
    <location>
        <begin position="12"/>
        <end position="307"/>
    </location>
</feature>
<comment type="caution">
    <text evidence="2">The sequence shown here is derived from an EMBL/GenBank/DDBJ whole genome shotgun (WGS) entry which is preliminary data.</text>
</comment>
<evidence type="ECO:0000313" key="2">
    <source>
        <dbReference type="EMBL" id="HHS30288.1"/>
    </source>
</evidence>
<dbReference type="InterPro" id="IPR046699">
    <property type="entry name" value="ARPP-1"/>
</dbReference>
<accession>A0A7V6A5A2</accession>
<reference evidence="2" key="1">
    <citation type="journal article" date="2020" name="mSystems">
        <title>Genome- and Community-Level Interaction Insights into Carbon Utilization and Element Cycling Functions of Hydrothermarchaeota in Hydrothermal Sediment.</title>
        <authorList>
            <person name="Zhou Z."/>
            <person name="Liu Y."/>
            <person name="Xu W."/>
            <person name="Pan J."/>
            <person name="Luo Z.H."/>
            <person name="Li M."/>
        </authorList>
    </citation>
    <scope>NUCLEOTIDE SEQUENCE [LARGE SCALE GENOMIC DNA]</scope>
    <source>
        <strain evidence="2">SpSt-767</strain>
    </source>
</reference>
<proteinExistence type="predicted"/>